<evidence type="ECO:0000313" key="7">
    <source>
        <dbReference type="EMBL" id="QEO18602.1"/>
    </source>
</evidence>
<dbReference type="PROSITE" id="PS50995">
    <property type="entry name" value="HTH_MARR_2"/>
    <property type="match status" value="1"/>
</dbReference>
<feature type="domain" description="HTH marR-type" evidence="6">
    <location>
        <begin position="8"/>
        <end position="138"/>
    </location>
</feature>
<dbReference type="SUPFAM" id="SSF46785">
    <property type="entry name" value="Winged helix' DNA-binding domain"/>
    <property type="match status" value="1"/>
</dbReference>
<dbReference type="KEGG" id="acek:FLP30_06230"/>
<keyword evidence="2" id="KW-0963">Cytoplasm</keyword>
<accession>A0A5C1YUD0</accession>
<dbReference type="SMART" id="SM00347">
    <property type="entry name" value="HTH_MARR"/>
    <property type="match status" value="1"/>
</dbReference>
<keyword evidence="5" id="KW-0804">Transcription</keyword>
<proteinExistence type="predicted"/>
<dbReference type="PANTHER" id="PTHR33164">
    <property type="entry name" value="TRANSCRIPTIONAL REGULATOR, MARR FAMILY"/>
    <property type="match status" value="1"/>
</dbReference>
<protein>
    <submittedName>
        <fullName evidence="7">MarR family transcriptional regulator</fullName>
    </submittedName>
</protein>
<keyword evidence="8" id="KW-1185">Reference proteome</keyword>
<evidence type="ECO:0000313" key="8">
    <source>
        <dbReference type="Proteomes" id="UP000324536"/>
    </source>
</evidence>
<comment type="subcellular location">
    <subcellularLocation>
        <location evidence="1">Cytoplasm</location>
    </subcellularLocation>
</comment>
<dbReference type="GO" id="GO:0003677">
    <property type="term" value="F:DNA binding"/>
    <property type="evidence" value="ECO:0007669"/>
    <property type="project" value="UniProtKB-KW"/>
</dbReference>
<dbReference type="GO" id="GO:0005737">
    <property type="term" value="C:cytoplasm"/>
    <property type="evidence" value="ECO:0007669"/>
    <property type="project" value="UniProtKB-SubCell"/>
</dbReference>
<gene>
    <name evidence="7" type="ORF">FLP30_06230</name>
</gene>
<dbReference type="InterPro" id="IPR036388">
    <property type="entry name" value="WH-like_DNA-bd_sf"/>
</dbReference>
<evidence type="ECO:0000259" key="6">
    <source>
        <dbReference type="PROSITE" id="PS50995"/>
    </source>
</evidence>
<dbReference type="InterPro" id="IPR036390">
    <property type="entry name" value="WH_DNA-bd_sf"/>
</dbReference>
<dbReference type="FunFam" id="1.10.10.10:FF:000163">
    <property type="entry name" value="MarR family transcriptional regulator"/>
    <property type="match status" value="1"/>
</dbReference>
<name>A0A5C1YUD0_9PROT</name>
<keyword evidence="4" id="KW-0238">DNA-binding</keyword>
<dbReference type="GO" id="GO:0003700">
    <property type="term" value="F:DNA-binding transcription factor activity"/>
    <property type="evidence" value="ECO:0007669"/>
    <property type="project" value="InterPro"/>
</dbReference>
<reference evidence="7 8" key="1">
    <citation type="submission" date="2019-09" db="EMBL/GenBank/DDBJ databases">
        <title>Genome sequencing of strain KACC 21233.</title>
        <authorList>
            <person name="Heo J."/>
            <person name="Kim S.-J."/>
            <person name="Kim J.-S."/>
            <person name="Hong S.-B."/>
            <person name="Kwon S.-W."/>
        </authorList>
    </citation>
    <scope>NUCLEOTIDE SEQUENCE [LARGE SCALE GENOMIC DNA]</scope>
    <source>
        <strain evidence="7 8">KACC 21233</strain>
    </source>
</reference>
<evidence type="ECO:0000256" key="1">
    <source>
        <dbReference type="ARBA" id="ARBA00004496"/>
    </source>
</evidence>
<dbReference type="PANTHER" id="PTHR33164:SF5">
    <property type="entry name" value="ORGANIC HYDROPEROXIDE RESISTANCE TRANSCRIPTIONAL REGULATOR"/>
    <property type="match status" value="1"/>
</dbReference>
<dbReference type="InterPro" id="IPR000835">
    <property type="entry name" value="HTH_MarR-typ"/>
</dbReference>
<sequence length="151" mass="16621">MPEALPLDAHLCYAIYSANIAINRVYRPVLERLGLTYPQYLVMNVLWEKGGQSIGAIAERLALESSTVTPLVKRLEAAALVQRERNPQDERQVIVSVSPRGAALEQDARCLAATLVQQAGQPVAELAKLTAEVRRLTQSLMGKSDRLQTVE</sequence>
<dbReference type="GO" id="GO:0006950">
    <property type="term" value="P:response to stress"/>
    <property type="evidence" value="ECO:0007669"/>
    <property type="project" value="TreeGrafter"/>
</dbReference>
<dbReference type="Pfam" id="PF22381">
    <property type="entry name" value="Staph_reg_Sar_Rot"/>
    <property type="match status" value="1"/>
</dbReference>
<dbReference type="InterPro" id="IPR039422">
    <property type="entry name" value="MarR/SlyA-like"/>
</dbReference>
<dbReference type="EMBL" id="CP043506">
    <property type="protein sequence ID" value="QEO18602.1"/>
    <property type="molecule type" value="Genomic_DNA"/>
</dbReference>
<dbReference type="Gene3D" id="1.10.10.10">
    <property type="entry name" value="Winged helix-like DNA-binding domain superfamily/Winged helix DNA-binding domain"/>
    <property type="match status" value="1"/>
</dbReference>
<dbReference type="OrthoDB" id="9806864at2"/>
<evidence type="ECO:0000256" key="3">
    <source>
        <dbReference type="ARBA" id="ARBA00023015"/>
    </source>
</evidence>
<dbReference type="Proteomes" id="UP000324536">
    <property type="component" value="Chromosome"/>
</dbReference>
<organism evidence="7 8">
    <name type="scientific">Acetobacter vaccinii</name>
    <dbReference type="NCBI Taxonomy" id="2592655"/>
    <lineage>
        <taxon>Bacteria</taxon>
        <taxon>Pseudomonadati</taxon>
        <taxon>Pseudomonadota</taxon>
        <taxon>Alphaproteobacteria</taxon>
        <taxon>Acetobacterales</taxon>
        <taxon>Acetobacteraceae</taxon>
        <taxon>Acetobacter</taxon>
    </lineage>
</organism>
<evidence type="ECO:0000256" key="2">
    <source>
        <dbReference type="ARBA" id="ARBA00022490"/>
    </source>
</evidence>
<evidence type="ECO:0000256" key="5">
    <source>
        <dbReference type="ARBA" id="ARBA00023163"/>
    </source>
</evidence>
<keyword evidence="3" id="KW-0805">Transcription regulation</keyword>
<dbReference type="InterPro" id="IPR055166">
    <property type="entry name" value="Transc_reg_Sar_Rot_HTH"/>
</dbReference>
<dbReference type="AlphaFoldDB" id="A0A5C1YUD0"/>
<evidence type="ECO:0000256" key="4">
    <source>
        <dbReference type="ARBA" id="ARBA00023125"/>
    </source>
</evidence>